<evidence type="ECO:0008006" key="4">
    <source>
        <dbReference type="Google" id="ProtNLM"/>
    </source>
</evidence>
<reference evidence="3" key="1">
    <citation type="journal article" date="2010" name="Stand. Genomic Sci.">
        <title>Complete genome sequence of Sulfurimonas autotrophica type strain (OK10).</title>
        <authorList>
            <person name="Sikorski J."/>
            <person name="Munk C."/>
            <person name="Lapidus A."/>
            <person name="Djao O."/>
            <person name="Lucas S."/>
            <person name="Glavina Del Rio T."/>
            <person name="Nolan M."/>
            <person name="Tice H."/>
            <person name="Han C."/>
            <person name="Cheng J."/>
            <person name="Tapia R."/>
            <person name="Goodwin L."/>
            <person name="Pitluck S."/>
            <person name="Liolios K."/>
            <person name="Ivanova N."/>
            <person name="Mavromatis K."/>
            <person name="Mikhailova N."/>
            <person name="Pati A."/>
            <person name="Sims D."/>
            <person name="Meincke L."/>
            <person name="Brettin T."/>
            <person name="Detter J."/>
            <person name="Chen A."/>
            <person name="Palaniappan K."/>
            <person name="Land M."/>
            <person name="Hauser L."/>
            <person name="Chang Y."/>
            <person name="Jeffries C."/>
            <person name="Rohde M."/>
            <person name="Lang E."/>
            <person name="Spring S."/>
            <person name="Goker M."/>
            <person name="Woyke T."/>
            <person name="Bristow J."/>
            <person name="Eisen J."/>
            <person name="Markowitz V."/>
            <person name="Hugenholtz P."/>
            <person name="Kyrpides N."/>
            <person name="Klenk H."/>
        </authorList>
    </citation>
    <scope>NUCLEOTIDE SEQUENCE [LARGE SCALE GENOMIC DNA]</scope>
    <source>
        <strain evidence="3">ATCC BAA-671 / DSM 16294 / JCM 11897 / OK10</strain>
    </source>
</reference>
<accession>E0UUH1</accession>
<evidence type="ECO:0000256" key="1">
    <source>
        <dbReference type="SAM" id="SignalP"/>
    </source>
</evidence>
<proteinExistence type="predicted"/>
<dbReference type="HOGENOM" id="CLU_1233679_0_0_7"/>
<dbReference type="Proteomes" id="UP000007803">
    <property type="component" value="Chromosome"/>
</dbReference>
<name>E0UUH1_SULAO</name>
<dbReference type="KEGG" id="sua:Saut_0358"/>
<organism evidence="2 3">
    <name type="scientific">Sulfurimonas autotrophica (strain ATCC BAA-671 / DSM 16294 / JCM 11897 / OK10)</name>
    <dbReference type="NCBI Taxonomy" id="563040"/>
    <lineage>
        <taxon>Bacteria</taxon>
        <taxon>Pseudomonadati</taxon>
        <taxon>Campylobacterota</taxon>
        <taxon>Epsilonproteobacteria</taxon>
        <taxon>Campylobacterales</taxon>
        <taxon>Sulfurimonadaceae</taxon>
        <taxon>Sulfurimonas</taxon>
    </lineage>
</organism>
<dbReference type="STRING" id="563040.Saut_0358"/>
<feature type="chain" id="PRO_5012632859" description="Outer membrane protein beta-barrel domain-containing protein" evidence="1">
    <location>
        <begin position="16"/>
        <end position="199"/>
    </location>
</feature>
<evidence type="ECO:0000313" key="2">
    <source>
        <dbReference type="EMBL" id="ADN08407.1"/>
    </source>
</evidence>
<dbReference type="eggNOG" id="COG3713">
    <property type="taxonomic scope" value="Bacteria"/>
</dbReference>
<sequence length="199" mass="22755">MKLLLLLLVGLNLIAAQNNYSMRVAVGKPTLYSAAKIATGSFGQYRDDLKAYDIDGGYLLVKDLFEWPIDLYLKGGLTYYEETIQDDVYGADIYIKAYYNIDFWQNRIRFGLGEGVSYTNRILEIEQIDAELHNDNNSHYLNYVDVSLDFDLGKLIKHKALNETYVGVLLKHRSGIFGTIHNVKHGGSNYECIYVEKNF</sequence>
<gene>
    <name evidence="2" type="ordered locus">Saut_0358</name>
</gene>
<evidence type="ECO:0000313" key="3">
    <source>
        <dbReference type="Proteomes" id="UP000007803"/>
    </source>
</evidence>
<keyword evidence="3" id="KW-1185">Reference proteome</keyword>
<dbReference type="OrthoDB" id="8562138at2"/>
<dbReference type="EMBL" id="CP002205">
    <property type="protein sequence ID" value="ADN08407.1"/>
    <property type="molecule type" value="Genomic_DNA"/>
</dbReference>
<dbReference type="RefSeq" id="WP_013326163.1">
    <property type="nucleotide sequence ID" value="NC_014506.1"/>
</dbReference>
<protein>
    <recommendedName>
        <fullName evidence="4">Outer membrane protein beta-barrel domain-containing protein</fullName>
    </recommendedName>
</protein>
<dbReference type="AlphaFoldDB" id="E0UUH1"/>
<feature type="signal peptide" evidence="1">
    <location>
        <begin position="1"/>
        <end position="15"/>
    </location>
</feature>
<keyword evidence="1" id="KW-0732">Signal</keyword>